<sequence length="221" mass="24903">MPRVSLPKKSTDTDMTPFVDIGFLILSFFIMATKFKPAEPVPIETPNSVNADKLPEDNAVLISIDKDNKVYFSALAKKDPTRVDAIAEDVSTVRELNLTDKEKQNFRNSAMVGMPFNKLKSFLDVPVDKQKDIVQDGIPVLDSATNELVYWIAASQRVFAGQELRFLIKGDSKSHYPTFKAVIDALKRNEVFKYNLVTMPEEAPGTSEVAVYRRELEKLKK</sequence>
<dbReference type="Pfam" id="PF02472">
    <property type="entry name" value="ExbD"/>
    <property type="match status" value="1"/>
</dbReference>
<organism evidence="8 9">
    <name type="scientific">Terrimonas rubra</name>
    <dbReference type="NCBI Taxonomy" id="1035890"/>
    <lineage>
        <taxon>Bacteria</taxon>
        <taxon>Pseudomonadati</taxon>
        <taxon>Bacteroidota</taxon>
        <taxon>Chitinophagia</taxon>
        <taxon>Chitinophagales</taxon>
        <taxon>Chitinophagaceae</taxon>
        <taxon>Terrimonas</taxon>
    </lineage>
</organism>
<comment type="similarity">
    <text evidence="2 7">Belongs to the ExbD/TolR family.</text>
</comment>
<evidence type="ECO:0000313" key="9">
    <source>
        <dbReference type="Proteomes" id="UP001597511"/>
    </source>
</evidence>
<dbReference type="PANTHER" id="PTHR30558:SF3">
    <property type="entry name" value="BIOPOLYMER TRANSPORT PROTEIN EXBD-RELATED"/>
    <property type="match status" value="1"/>
</dbReference>
<evidence type="ECO:0000256" key="3">
    <source>
        <dbReference type="ARBA" id="ARBA00022475"/>
    </source>
</evidence>
<keyword evidence="7" id="KW-0653">Protein transport</keyword>
<protein>
    <submittedName>
        <fullName evidence="8">ExbD/TolR family protein</fullName>
    </submittedName>
</protein>
<keyword evidence="5" id="KW-1133">Transmembrane helix</keyword>
<comment type="caution">
    <text evidence="8">The sequence shown here is derived from an EMBL/GenBank/DDBJ whole genome shotgun (WGS) entry which is preliminary data.</text>
</comment>
<evidence type="ECO:0000313" key="8">
    <source>
        <dbReference type="EMBL" id="MFD2919337.1"/>
    </source>
</evidence>
<keyword evidence="7" id="KW-0813">Transport</keyword>
<evidence type="ECO:0000256" key="4">
    <source>
        <dbReference type="ARBA" id="ARBA00022692"/>
    </source>
</evidence>
<dbReference type="Proteomes" id="UP001597511">
    <property type="component" value="Unassembled WGS sequence"/>
</dbReference>
<evidence type="ECO:0000256" key="5">
    <source>
        <dbReference type="ARBA" id="ARBA00022989"/>
    </source>
</evidence>
<evidence type="ECO:0000256" key="7">
    <source>
        <dbReference type="RuleBase" id="RU003879"/>
    </source>
</evidence>
<keyword evidence="3" id="KW-1003">Cell membrane</keyword>
<dbReference type="RefSeq" id="WP_386096424.1">
    <property type="nucleotide sequence ID" value="NZ_JBHUOZ010000001.1"/>
</dbReference>
<proteinExistence type="inferred from homology"/>
<comment type="subcellular location">
    <subcellularLocation>
        <location evidence="1">Cell membrane</location>
        <topology evidence="1">Single-pass membrane protein</topology>
    </subcellularLocation>
    <subcellularLocation>
        <location evidence="7">Cell membrane</location>
        <topology evidence="7">Single-pass type II membrane protein</topology>
    </subcellularLocation>
</comment>
<evidence type="ECO:0000256" key="1">
    <source>
        <dbReference type="ARBA" id="ARBA00004162"/>
    </source>
</evidence>
<dbReference type="InterPro" id="IPR003400">
    <property type="entry name" value="ExbD"/>
</dbReference>
<gene>
    <name evidence="8" type="ORF">ACFS6H_06400</name>
</gene>
<evidence type="ECO:0000256" key="2">
    <source>
        <dbReference type="ARBA" id="ARBA00005811"/>
    </source>
</evidence>
<keyword evidence="6" id="KW-0472">Membrane</keyword>
<reference evidence="9" key="1">
    <citation type="journal article" date="2019" name="Int. J. Syst. Evol. Microbiol.">
        <title>The Global Catalogue of Microorganisms (GCM) 10K type strain sequencing project: providing services to taxonomists for standard genome sequencing and annotation.</title>
        <authorList>
            <consortium name="The Broad Institute Genomics Platform"/>
            <consortium name="The Broad Institute Genome Sequencing Center for Infectious Disease"/>
            <person name="Wu L."/>
            <person name="Ma J."/>
        </authorList>
    </citation>
    <scope>NUCLEOTIDE SEQUENCE [LARGE SCALE GENOMIC DNA]</scope>
    <source>
        <strain evidence="9">KCTC 23299</strain>
    </source>
</reference>
<dbReference type="EMBL" id="JBHUOZ010000001">
    <property type="protein sequence ID" value="MFD2919337.1"/>
    <property type="molecule type" value="Genomic_DNA"/>
</dbReference>
<name>A0ABW6A5F6_9BACT</name>
<accession>A0ABW6A5F6</accession>
<keyword evidence="4 7" id="KW-0812">Transmembrane</keyword>
<evidence type="ECO:0000256" key="6">
    <source>
        <dbReference type="ARBA" id="ARBA00023136"/>
    </source>
</evidence>
<dbReference type="PANTHER" id="PTHR30558">
    <property type="entry name" value="EXBD MEMBRANE COMPONENT OF PMF-DRIVEN MACROMOLECULE IMPORT SYSTEM"/>
    <property type="match status" value="1"/>
</dbReference>
<keyword evidence="9" id="KW-1185">Reference proteome</keyword>